<keyword evidence="2" id="KW-1185">Reference proteome</keyword>
<proteinExistence type="predicted"/>
<dbReference type="EMBL" id="KM677211">
    <property type="protein sequence ID" value="AIW03068.1"/>
    <property type="molecule type" value="Genomic_DNA"/>
</dbReference>
<gene>
    <name evidence="1" type="ORF">MURUCUTUMBU_82</name>
</gene>
<reference evidence="1 2" key="1">
    <citation type="submission" date="2014-09" db="EMBL/GenBank/DDBJ databases">
        <authorList>
            <person name="Maldonado-Vazquez N."/>
            <person name="Franco-Moreira L.J."/>
            <person name="Perez-Otero J."/>
            <person name="Alvelo-Aviles A.S."/>
            <person name="Andino-Figueroa P.C."/>
            <person name="Apiz-Saab J."/>
            <person name="Arroyo-Roldan J.G."/>
            <person name="Aviles-Rivera A."/>
            <person name="Cruz-Garcia L.G."/>
            <person name="Gomez-Garcia G."/>
            <person name="Gonzalez-Torres B.A."/>
            <person name="Grogan-Rivera S.M."/>
            <person name="Icazatti-Burtell A.M."/>
            <person name="Laboy-De-Jesus F.M."/>
            <person name="Marengo-Casul A.J."/>
            <person name="Megret-Gonzalez A.M."/>
            <person name="Melendez P.C."/>
            <person name="Molina-Rivera Z.K."/>
            <person name="Morales-Rivera A."/>
            <person name="Ortiz-Camacho K.C."/>
            <person name="Ortiz-Lopez E."/>
            <person name="Perez-Colon E.A."/>
            <person name="Ramos-Aponte K."/>
            <person name="Rivera-Dones A.E."/>
            <person name="Rivera-Garcia M.D."/>
            <person name="Rivera-Lebron J."/>
            <person name="Rivera-Medina Y.M."/>
            <person name="Rivera-Ortiz Y."/>
            <person name="Rodriguez-Lopez A."/>
            <person name="Rodriguez-Maldonado G."/>
            <person name="Rodriguez-Perez O.A."/>
            <person name="Sanchez-Henriquez C.D."/>
            <person name="Santiago-Ochoa D.A."/>
            <person name="Torres-Alvarez V.M."/>
            <person name="Zayas-Cruz A.D."/>
            <person name="Rubin M.R."/>
            <person name="Vazquez E."/>
            <person name="Anders K.R."/>
            <person name="Braun M.A."/>
            <person name="Delesalle V.A."/>
            <person name="Hughes L.E."/>
            <person name="Ware V.C."/>
            <person name="Bradley K.W."/>
            <person name="Barker L.P."/>
            <person name="Asai D.J."/>
            <person name="Bowman C.A."/>
            <person name="Russell D.A."/>
            <person name="Pope W.H."/>
            <person name="Jacobs-Sera D."/>
            <person name="Hendrix R.W."/>
            <person name="Hatfull G.F."/>
        </authorList>
    </citation>
    <scope>NUCLEOTIDE SEQUENCE [LARGE SCALE GENOMIC DNA]</scope>
</reference>
<accession>A0A0A0RMG2</accession>
<evidence type="ECO:0000313" key="1">
    <source>
        <dbReference type="EMBL" id="AIW03068.1"/>
    </source>
</evidence>
<evidence type="ECO:0000313" key="2">
    <source>
        <dbReference type="Proteomes" id="UP000030211"/>
    </source>
</evidence>
<dbReference type="Proteomes" id="UP000030211">
    <property type="component" value="Segment"/>
</dbReference>
<dbReference type="GeneID" id="26641867"/>
<evidence type="ECO:0008006" key="3">
    <source>
        <dbReference type="Google" id="ProtNLM"/>
    </source>
</evidence>
<dbReference type="KEGG" id="vg:26641867"/>
<protein>
    <recommendedName>
        <fullName evidence="3">Helix-turn-helix DNA binding domain protein</fullName>
    </recommendedName>
</protein>
<sequence>MSVEVLRTAPWPFMHVRPAARLYGVSAADIEALIVEAGVRAVRVQNGAGGWAWALNAVDLDRWAKARALAEAAALGVGHYVVAPPC</sequence>
<dbReference type="RefSeq" id="YP_009215585.1">
    <property type="nucleotide sequence ID" value="NC_028978.1"/>
</dbReference>
<organism evidence="1 2">
    <name type="scientific">Mycobacterium phage Murucutumbu</name>
    <dbReference type="NCBI Taxonomy" id="1560286"/>
    <lineage>
        <taxon>Viruses</taxon>
        <taxon>Duplodnaviria</taxon>
        <taxon>Heunggongvirae</taxon>
        <taxon>Uroviricota</taxon>
        <taxon>Caudoviricetes</taxon>
        <taxon>Weiservirinae</taxon>
        <taxon>Anayavirus</taxon>
        <taxon>Anayavirus murucutumbu</taxon>
    </lineage>
</organism>
<name>A0A0A0RMG2_9CAUD</name>